<dbReference type="Proteomes" id="UP000318422">
    <property type="component" value="Unassembled WGS sequence"/>
</dbReference>
<comment type="caution">
    <text evidence="2">The sequence shown here is derived from an EMBL/GenBank/DDBJ whole genome shotgun (WGS) entry which is preliminary data.</text>
</comment>
<sequence>MLPVSHSACIMTNHDKRKILLAVTGLSPQIVTETLYALAVGQDTPWIPDEIHLITSCEGAERARLSLLDPAAGQFHALCRDYPQLATASFPPDNIHLIRDRVGQPLGDIRTPEDNALAADTIHAVVRALTADPDTELHVSIAGGRKTMGFYLGYCLSLVARPQDRLSHVLVSEPFESLPTFYYPPASPCLLHTRDGRPVHTADARIMLAEIPFVRLRTLLPTAALSPDLSFGEAVAATQAHLEAVQLTVHFAGRSLQCGRKSVPLPPQLFALYAWFAILARDGAAPIRYTRVDPAGFLELYGRVIGRDAVDWEKTSAQLKEGFPKEFFEQKCAKINGILRRELGLLAPPYLIARHGQRSHSCHGLDVAPDKILIE</sequence>
<proteinExistence type="predicted"/>
<dbReference type="InterPro" id="IPR019092">
    <property type="entry name" value="SSO2081-like_dom"/>
</dbReference>
<dbReference type="InterPro" id="IPR013413">
    <property type="entry name" value="CRISPR-assoc_prot_NE0113"/>
</dbReference>
<dbReference type="AlphaFoldDB" id="A0A4Y4CZH9"/>
<feature type="domain" description="CRISPR system ring nuclease SSO2081-like" evidence="1">
    <location>
        <begin position="27"/>
        <end position="234"/>
    </location>
</feature>
<evidence type="ECO:0000313" key="3">
    <source>
        <dbReference type="Proteomes" id="UP000318422"/>
    </source>
</evidence>
<name>A0A4Y4CZH9_ZOORA</name>
<accession>A0A4Y4CZH9</accession>
<evidence type="ECO:0000259" key="1">
    <source>
        <dbReference type="Pfam" id="PF09623"/>
    </source>
</evidence>
<protein>
    <recommendedName>
        <fullName evidence="1">CRISPR system ring nuclease SSO2081-like domain-containing protein</fullName>
    </recommendedName>
</protein>
<dbReference type="Pfam" id="PF09623">
    <property type="entry name" value="Cas_NE0113"/>
    <property type="match status" value="1"/>
</dbReference>
<evidence type="ECO:0000313" key="2">
    <source>
        <dbReference type="EMBL" id="GEC97726.1"/>
    </source>
</evidence>
<keyword evidence="3" id="KW-1185">Reference proteome</keyword>
<gene>
    <name evidence="2" type="ORF">ZRA01_37990</name>
</gene>
<dbReference type="NCBIfam" id="TIGR02584">
    <property type="entry name" value="cas_NE0113"/>
    <property type="match status" value="1"/>
</dbReference>
<reference evidence="2 3" key="1">
    <citation type="submission" date="2019-06" db="EMBL/GenBank/DDBJ databases">
        <title>Whole genome shotgun sequence of Zoogloea ramigera NBRC 15342.</title>
        <authorList>
            <person name="Hosoyama A."/>
            <person name="Uohara A."/>
            <person name="Ohji S."/>
            <person name="Ichikawa N."/>
        </authorList>
    </citation>
    <scope>NUCLEOTIDE SEQUENCE [LARGE SCALE GENOMIC DNA]</scope>
    <source>
        <strain evidence="2 3">NBRC 15342</strain>
    </source>
</reference>
<dbReference type="EMBL" id="BJNV01000117">
    <property type="protein sequence ID" value="GEC97726.1"/>
    <property type="molecule type" value="Genomic_DNA"/>
</dbReference>
<organism evidence="2 3">
    <name type="scientific">Zoogloea ramigera</name>
    <dbReference type="NCBI Taxonomy" id="350"/>
    <lineage>
        <taxon>Bacteria</taxon>
        <taxon>Pseudomonadati</taxon>
        <taxon>Pseudomonadota</taxon>
        <taxon>Betaproteobacteria</taxon>
        <taxon>Rhodocyclales</taxon>
        <taxon>Zoogloeaceae</taxon>
        <taxon>Zoogloea</taxon>
    </lineage>
</organism>